<reference evidence="1 2" key="1">
    <citation type="submission" date="2019-06" db="EMBL/GenBank/DDBJ databases">
        <title>Genomics analysis of Aphanomyces spp. identifies a new class of oomycete effector associated with host adaptation.</title>
        <authorList>
            <person name="Gaulin E."/>
        </authorList>
    </citation>
    <scope>NUCLEOTIDE SEQUENCE [LARGE SCALE GENOMIC DNA]</scope>
    <source>
        <strain evidence="1 2">E</strain>
    </source>
</reference>
<accession>A0A6A5AJM5</accession>
<dbReference type="InterPro" id="IPR015943">
    <property type="entry name" value="WD40/YVTN_repeat-like_dom_sf"/>
</dbReference>
<protein>
    <submittedName>
        <fullName evidence="1">Uncharacterized protein</fullName>
    </submittedName>
</protein>
<dbReference type="EMBL" id="VJMI01011302">
    <property type="protein sequence ID" value="KAF0753168.1"/>
    <property type="molecule type" value="Genomic_DNA"/>
</dbReference>
<sequence>MSLQPHQLHGDGYDYHYGDTAQMASSMYGGGEEWTEMVHVSAPATTTGEDVTVGAIAFDLCHEMLWVGYSNGRLTSHLLPTLDKYTSVVSNPGPIKQLVPTYEYMNVLSSS</sequence>
<name>A0A6A5AJM5_APHAT</name>
<dbReference type="Gene3D" id="2.130.10.10">
    <property type="entry name" value="YVTN repeat-like/Quinoprotein amine dehydrogenase"/>
    <property type="match status" value="1"/>
</dbReference>
<dbReference type="PANTHER" id="PTHR15728:SF0">
    <property type="entry name" value="PAN2-PAN3 DEADENYLATION COMPLEX CATALYTIC SUBUNIT PAN2"/>
    <property type="match status" value="1"/>
</dbReference>
<dbReference type="InterPro" id="IPR050785">
    <property type="entry name" value="PAN2-PAN3_catalytic_subunit"/>
</dbReference>
<gene>
    <name evidence="1" type="ORF">AaE_005806</name>
</gene>
<evidence type="ECO:0000313" key="2">
    <source>
        <dbReference type="Proteomes" id="UP000469452"/>
    </source>
</evidence>
<dbReference type="GO" id="GO:0000932">
    <property type="term" value="C:P-body"/>
    <property type="evidence" value="ECO:0007669"/>
    <property type="project" value="TreeGrafter"/>
</dbReference>
<dbReference type="GO" id="GO:0031251">
    <property type="term" value="C:PAN complex"/>
    <property type="evidence" value="ECO:0007669"/>
    <property type="project" value="TreeGrafter"/>
</dbReference>
<proteinExistence type="predicted"/>
<organism evidence="1 2">
    <name type="scientific">Aphanomyces astaci</name>
    <name type="common">Crayfish plague agent</name>
    <dbReference type="NCBI Taxonomy" id="112090"/>
    <lineage>
        <taxon>Eukaryota</taxon>
        <taxon>Sar</taxon>
        <taxon>Stramenopiles</taxon>
        <taxon>Oomycota</taxon>
        <taxon>Saprolegniomycetes</taxon>
        <taxon>Saprolegniales</taxon>
        <taxon>Verrucalvaceae</taxon>
        <taxon>Aphanomyces</taxon>
    </lineage>
</organism>
<evidence type="ECO:0000313" key="1">
    <source>
        <dbReference type="EMBL" id="KAF0753168.1"/>
    </source>
</evidence>
<dbReference type="AlphaFoldDB" id="A0A6A5AJM5"/>
<dbReference type="GO" id="GO:0004535">
    <property type="term" value="F:poly(A)-specific ribonuclease activity"/>
    <property type="evidence" value="ECO:0007669"/>
    <property type="project" value="TreeGrafter"/>
</dbReference>
<dbReference type="Proteomes" id="UP000469452">
    <property type="component" value="Unassembled WGS sequence"/>
</dbReference>
<dbReference type="VEuPathDB" id="FungiDB:H257_10835"/>
<comment type="caution">
    <text evidence="1">The sequence shown here is derived from an EMBL/GenBank/DDBJ whole genome shotgun (WGS) entry which is preliminary data.</text>
</comment>
<dbReference type="GO" id="GO:0000289">
    <property type="term" value="P:nuclear-transcribed mRNA poly(A) tail shortening"/>
    <property type="evidence" value="ECO:0007669"/>
    <property type="project" value="TreeGrafter"/>
</dbReference>
<dbReference type="PANTHER" id="PTHR15728">
    <property type="entry name" value="DEADENYLATION COMPLEX CATALYTIC SUBUNIT PAN2"/>
    <property type="match status" value="1"/>
</dbReference>